<dbReference type="PANTHER" id="PTHR43712">
    <property type="entry name" value="PUTATIVE (AFU_ORTHOLOGUE AFUA_4G14580)-RELATED"/>
    <property type="match status" value="1"/>
</dbReference>
<dbReference type="InterPro" id="IPR001077">
    <property type="entry name" value="COMT_C"/>
</dbReference>
<gene>
    <name evidence="7" type="ORF">B0T26DRAFT_676636</name>
</gene>
<reference evidence="7" key="1">
    <citation type="submission" date="2023-06" db="EMBL/GenBank/DDBJ databases">
        <title>Genome-scale phylogeny and comparative genomics of the fungal order Sordariales.</title>
        <authorList>
            <consortium name="Lawrence Berkeley National Laboratory"/>
            <person name="Hensen N."/>
            <person name="Bonometti L."/>
            <person name="Westerberg I."/>
            <person name="Brannstrom I.O."/>
            <person name="Guillou S."/>
            <person name="Cros-Aarteil S."/>
            <person name="Calhoun S."/>
            <person name="Haridas S."/>
            <person name="Kuo A."/>
            <person name="Mondo S."/>
            <person name="Pangilinan J."/>
            <person name="Riley R."/>
            <person name="LaButti K."/>
            <person name="Andreopoulos B."/>
            <person name="Lipzen A."/>
            <person name="Chen C."/>
            <person name="Yanf M."/>
            <person name="Daum C."/>
            <person name="Ng V."/>
            <person name="Clum A."/>
            <person name="Steindorff A."/>
            <person name="Ohm R."/>
            <person name="Martin F."/>
            <person name="Silar P."/>
            <person name="Natvig D."/>
            <person name="Lalanne C."/>
            <person name="Gautier V."/>
            <person name="Ament-velasquez S.L."/>
            <person name="Kruys A."/>
            <person name="Hutchinson M.I."/>
            <person name="Powell A.J."/>
            <person name="Barry K."/>
            <person name="Miller A.N."/>
            <person name="Grigoriev I.V."/>
            <person name="Debuchy R."/>
            <person name="Gladieux P."/>
            <person name="Thoren M.H."/>
            <person name="Johannesson H."/>
        </authorList>
    </citation>
    <scope>NUCLEOTIDE SEQUENCE</scope>
    <source>
        <strain evidence="7">SMH2392-1A</strain>
    </source>
</reference>
<dbReference type="InterPro" id="IPR036390">
    <property type="entry name" value="WH_DNA-bd_sf"/>
</dbReference>
<dbReference type="Pfam" id="PF00891">
    <property type="entry name" value="Methyltransf_2"/>
    <property type="match status" value="1"/>
</dbReference>
<feature type="domain" description="O-methyltransferase C-terminal" evidence="5">
    <location>
        <begin position="225"/>
        <end position="442"/>
    </location>
</feature>
<dbReference type="EMBL" id="JAUIRO010000004">
    <property type="protein sequence ID" value="KAK0718472.1"/>
    <property type="molecule type" value="Genomic_DNA"/>
</dbReference>
<dbReference type="SUPFAM" id="SSF46785">
    <property type="entry name" value="Winged helix' DNA-binding domain"/>
    <property type="match status" value="1"/>
</dbReference>
<dbReference type="InterPro" id="IPR016461">
    <property type="entry name" value="COMT-like"/>
</dbReference>
<dbReference type="GO" id="GO:0008171">
    <property type="term" value="F:O-methyltransferase activity"/>
    <property type="evidence" value="ECO:0007669"/>
    <property type="project" value="InterPro"/>
</dbReference>
<dbReference type="SUPFAM" id="SSF53335">
    <property type="entry name" value="S-adenosyl-L-methionine-dependent methyltransferases"/>
    <property type="match status" value="1"/>
</dbReference>
<dbReference type="Pfam" id="PF08100">
    <property type="entry name" value="Dimerisation"/>
    <property type="match status" value="1"/>
</dbReference>
<organism evidence="7 8">
    <name type="scientific">Lasiosphaeria miniovina</name>
    <dbReference type="NCBI Taxonomy" id="1954250"/>
    <lineage>
        <taxon>Eukaryota</taxon>
        <taxon>Fungi</taxon>
        <taxon>Dikarya</taxon>
        <taxon>Ascomycota</taxon>
        <taxon>Pezizomycotina</taxon>
        <taxon>Sordariomycetes</taxon>
        <taxon>Sordariomycetidae</taxon>
        <taxon>Sordariales</taxon>
        <taxon>Lasiosphaeriaceae</taxon>
        <taxon>Lasiosphaeria</taxon>
    </lineage>
</organism>
<evidence type="ECO:0000259" key="6">
    <source>
        <dbReference type="Pfam" id="PF08100"/>
    </source>
</evidence>
<dbReference type="Gene3D" id="1.10.10.10">
    <property type="entry name" value="Winged helix-like DNA-binding domain superfamily/Winged helix DNA-binding domain"/>
    <property type="match status" value="1"/>
</dbReference>
<dbReference type="InterPro" id="IPR029063">
    <property type="entry name" value="SAM-dependent_MTases_sf"/>
</dbReference>
<evidence type="ECO:0000256" key="4">
    <source>
        <dbReference type="SAM" id="MobiDB-lite"/>
    </source>
</evidence>
<proteinExistence type="predicted"/>
<sequence length="474" mass="52087">MPLPHVTNGNINDNGNDNGNNNGNDNDNGNSKINDDGESNKDDLVAVAEGILKHTQELAAYLTEHSIAAPRLEAGARTKLWTTHTGPVEASRTALTGLMQHLEKLVHGPHGFLHEYVSGNWEYGALNTLLEFDVLEKIPRAGTASADELAEKTSLPAEKLLRICRLVACAGILKETEAGVFAHTAVSEELVSDAGFRAWVGFQLYETRVASAHLADSLRRPNPFWKGQAAFEYAWGIPMYEWHRKHPGKGKRFAQAMESVSKGLDPGNGMIIDWFTSRSDMHQDETALVVDVAGKTGSFAVDLAGIFPKVAFEVQDEAAALLKRGEASLPAELSGRITFRERSLLGPRTLDESSAVPRVLLLRSALWCLDDETCIGLLRSFIPLLQHAQRPTLLINDLVSPAWGTFEPHVERAFRRRDVTVMTMHNAKQRTAGEWAAVLRAASPAFRVEYTEAYSSHSCRGLWQVQMASGEDTS</sequence>
<dbReference type="Proteomes" id="UP001172101">
    <property type="component" value="Unassembled WGS sequence"/>
</dbReference>
<dbReference type="GeneID" id="85323268"/>
<evidence type="ECO:0008006" key="9">
    <source>
        <dbReference type="Google" id="ProtNLM"/>
    </source>
</evidence>
<evidence type="ECO:0000256" key="1">
    <source>
        <dbReference type="ARBA" id="ARBA00022603"/>
    </source>
</evidence>
<dbReference type="RefSeq" id="XP_060297265.1">
    <property type="nucleotide sequence ID" value="XM_060439998.1"/>
</dbReference>
<evidence type="ECO:0000256" key="2">
    <source>
        <dbReference type="ARBA" id="ARBA00022679"/>
    </source>
</evidence>
<dbReference type="PANTHER" id="PTHR43712:SF12">
    <property type="entry name" value="STERIGMATOCYSTIN 8-O-METHYLTRANSFERASE"/>
    <property type="match status" value="1"/>
</dbReference>
<dbReference type="AlphaFoldDB" id="A0AA40AMB2"/>
<dbReference type="InterPro" id="IPR012967">
    <property type="entry name" value="COMT_dimerisation"/>
</dbReference>
<comment type="caution">
    <text evidence="7">The sequence shown here is derived from an EMBL/GenBank/DDBJ whole genome shotgun (WGS) entry which is preliminary data.</text>
</comment>
<feature type="region of interest" description="Disordered" evidence="4">
    <location>
        <begin position="1"/>
        <end position="40"/>
    </location>
</feature>
<feature type="compositionally biased region" description="Low complexity" evidence="4">
    <location>
        <begin position="8"/>
        <end position="32"/>
    </location>
</feature>
<keyword evidence="1" id="KW-0489">Methyltransferase</keyword>
<dbReference type="PROSITE" id="PS51683">
    <property type="entry name" value="SAM_OMT_II"/>
    <property type="match status" value="1"/>
</dbReference>
<keyword evidence="2" id="KW-0808">Transferase</keyword>
<accession>A0AA40AMB2</accession>
<dbReference type="GO" id="GO:0032259">
    <property type="term" value="P:methylation"/>
    <property type="evidence" value="ECO:0007669"/>
    <property type="project" value="UniProtKB-KW"/>
</dbReference>
<keyword evidence="3" id="KW-0949">S-adenosyl-L-methionine</keyword>
<evidence type="ECO:0000313" key="7">
    <source>
        <dbReference type="EMBL" id="KAK0718472.1"/>
    </source>
</evidence>
<dbReference type="Gene3D" id="3.40.50.150">
    <property type="entry name" value="Vaccinia Virus protein VP39"/>
    <property type="match status" value="1"/>
</dbReference>
<feature type="domain" description="O-methyltransferase dimerisation" evidence="6">
    <location>
        <begin position="116"/>
        <end position="192"/>
    </location>
</feature>
<evidence type="ECO:0000256" key="3">
    <source>
        <dbReference type="ARBA" id="ARBA00022691"/>
    </source>
</evidence>
<evidence type="ECO:0000259" key="5">
    <source>
        <dbReference type="Pfam" id="PF00891"/>
    </source>
</evidence>
<name>A0AA40AMB2_9PEZI</name>
<dbReference type="InterPro" id="IPR036388">
    <property type="entry name" value="WH-like_DNA-bd_sf"/>
</dbReference>
<evidence type="ECO:0000313" key="8">
    <source>
        <dbReference type="Proteomes" id="UP001172101"/>
    </source>
</evidence>
<protein>
    <recommendedName>
        <fullName evidence="9">O-methyltransferase</fullName>
    </recommendedName>
</protein>
<keyword evidence="8" id="KW-1185">Reference proteome</keyword>